<organism evidence="12 13">
    <name type="scientific">Bisbaumannia pacifica</name>
    <dbReference type="NCBI Taxonomy" id="77098"/>
    <lineage>
        <taxon>Bacteria</taxon>
        <taxon>Pseudomonadati</taxon>
        <taxon>Pseudomonadota</taxon>
        <taxon>Gammaproteobacteria</taxon>
        <taxon>Oceanospirillales</taxon>
        <taxon>Halomonadaceae</taxon>
        <taxon>Bisbaumannia</taxon>
    </lineage>
</organism>
<dbReference type="InterPro" id="IPR001173">
    <property type="entry name" value="Glyco_trans_2-like"/>
</dbReference>
<dbReference type="EMBL" id="JAEDAF010000005">
    <property type="protein sequence ID" value="MBH8579870.1"/>
    <property type="molecule type" value="Genomic_DNA"/>
</dbReference>
<evidence type="ECO:0000256" key="9">
    <source>
        <dbReference type="SAM" id="MobiDB-lite"/>
    </source>
</evidence>
<evidence type="ECO:0000256" key="2">
    <source>
        <dbReference type="ARBA" id="ARBA00005386"/>
    </source>
</evidence>
<dbReference type="SUPFAM" id="SSF53756">
    <property type="entry name" value="UDP-Glycosyltransferase/glycogen phosphorylase"/>
    <property type="match status" value="1"/>
</dbReference>
<feature type="repeat" description="TPR" evidence="8">
    <location>
        <begin position="193"/>
        <end position="226"/>
    </location>
</feature>
<dbReference type="EC" id="2.4.1.255" evidence="3"/>
<dbReference type="Pfam" id="PF13432">
    <property type="entry name" value="TPR_16"/>
    <property type="match status" value="1"/>
</dbReference>
<dbReference type="Pfam" id="PF00535">
    <property type="entry name" value="Glycos_transf_2"/>
    <property type="match status" value="1"/>
</dbReference>
<name>A0ABD4KZK5_9GAMM</name>
<dbReference type="AlphaFoldDB" id="A0ABD4KZK5"/>
<evidence type="ECO:0000256" key="7">
    <source>
        <dbReference type="ARBA" id="ARBA00022803"/>
    </source>
</evidence>
<dbReference type="PANTHER" id="PTHR44835">
    <property type="entry name" value="UDP-N-ACETYLGLUCOSAMINE--PEPTIDE N-ACETYLGLUCOSAMINYLTRANSFERASE SPINDLY-RELATED"/>
    <property type="match status" value="1"/>
</dbReference>
<evidence type="ECO:0000259" key="10">
    <source>
        <dbReference type="Pfam" id="PF00535"/>
    </source>
</evidence>
<evidence type="ECO:0000256" key="5">
    <source>
        <dbReference type="ARBA" id="ARBA00022679"/>
    </source>
</evidence>
<dbReference type="Gene3D" id="3.40.50.2000">
    <property type="entry name" value="Glycogen Phosphorylase B"/>
    <property type="match status" value="1"/>
</dbReference>
<keyword evidence="4" id="KW-0328">Glycosyltransferase</keyword>
<keyword evidence="6" id="KW-0677">Repeat</keyword>
<dbReference type="Gene3D" id="3.90.550.10">
    <property type="entry name" value="Spore Coat Polysaccharide Biosynthesis Protein SpsA, Chain A"/>
    <property type="match status" value="1"/>
</dbReference>
<reference evidence="12 13" key="1">
    <citation type="submission" date="2020-12" db="EMBL/GenBank/DDBJ databases">
        <title>Draft genome sequence of Halomonas pacifica strain CARE-V15.</title>
        <authorList>
            <person name="Vignesh N."/>
            <person name="Thabitha A."/>
            <person name="Saravanan R."/>
            <person name="Manigandan V."/>
        </authorList>
    </citation>
    <scope>NUCLEOTIDE SEQUENCE [LARGE SCALE GENOMIC DNA]</scope>
    <source>
        <strain evidence="12 13">CARE-V15</strain>
    </source>
</reference>
<sequence length="1261" mass="141845">MRKDSSSRNSKGSGMGRKKALHPSHIKRFLELQQSGDLKSALAYAEQLSSQFPESPQAWELYANGLAVLGRLREAAAAMERVVETSPVANPPQWLKLAQYLILGGEAKKAIASLERVVSHQPENVEALAWLSRAYYEMDDTSSGISVSDRALAIDPLHEETLVWRARIQDRLKQHEPALETLGRLLDVAPKRVGVNNHIASLYVKEGDYSNAEKYFNNELELSPDNGRLLCNRFIANHYNPGYSLEDLFYQAVEWDKKFSSTSVVKRASTLLDPEKQLRIGLLSGGFRTHPVGQMILPALNNLKSEECFLVAYSTNQKGDALTGEIKDAVDEWKVVEGLSDEQLDKLIRDDSIDVLIDMNGAGEGSRYGTLVKEPAPLLVKWVGTLINTTGLACMDYLISDHVETPEGVDQFYTEKLIRLPDDYICYRAPDYIPDCGELPVLKNGYITFGCLNNPAKLSPPMLAEWAKLLEEVPNSKLLLRGIQFESQRFCDKLREAFAKHGIGSDRLLLEGGAKHRQFMATYQRIDIALDTWPYSGGLTTCEALVMGVPVVTRVGPTFAGRHSATHLSAVGLDELVAESWDDFIHQAVGLATDLDALSRLRCSLRSRVMASPLCDGPRFASHFYNALRAIWQRHCQGRAPERLNFDKSGNAWFGEQKDNPVEVVKAAADVVNTQVESGDDSQDERFDWELTEPVTVIDNTARLAYHPECSRAVAEKKLAVICFDPANQLEKRANALAFQGDFHHFPYAVLGDGSPRVVYDHGDGSLSTLSRRSILDENKSHIILDGSEEETRINTVALDHIEGIPNLDVLILDELHDTLSILDNGVKAVKNTLAIEVAVVFSTQNHGKLEIGKAIQWMEKHGFRFHSLTKMDYRCHFPEHLEQVEGFASELEWGNALFIPSSDRLDQLSEMENKKLAYVLDVFFGIKDLSFRLLEKMGGQTARKYGIHIGALSPTDSPAFPVKDGHGASFVSCVDDLKCKKVGKKLCVGVPVYNEEKYIRRTIRSLKEQDFEDVSFLISDNCSTDRSLSIVLEEVCGDERFEVFKHEKNIGGYANFEFLFRSTNSEYFMWLGGHDYLSKGYLTRVVSEIEADNSLSMVCGYPFGVVDDGRIETPVEKAVYNFNNDALPEVRYLESVAKISNCTVFHSVFRRRLLRGFEFRKTISADHVLLSHLLWFGGIKQISDVKYIRRYFSSRDQSQSQRISGENKVLERDDFFKYYEDGLRLLYKINESSVKVPFSIMLKNVSEVLDIRFSKKTVSQ</sequence>
<dbReference type="InterPro" id="IPR011990">
    <property type="entry name" value="TPR-like_helical_dom_sf"/>
</dbReference>
<evidence type="ECO:0000256" key="1">
    <source>
        <dbReference type="ARBA" id="ARBA00004922"/>
    </source>
</evidence>
<proteinExistence type="inferred from homology"/>
<feature type="domain" description="O-GlcNAc transferase C-terminal" evidence="11">
    <location>
        <begin position="272"/>
        <end position="424"/>
    </location>
</feature>
<feature type="domain" description="O-GlcNAc transferase C-terminal" evidence="11">
    <location>
        <begin position="444"/>
        <end position="621"/>
    </location>
</feature>
<keyword evidence="7 8" id="KW-0802">TPR repeat</keyword>
<dbReference type="InterPro" id="IPR051939">
    <property type="entry name" value="Glycosyltr_41/O-GlcNAc_trsf"/>
</dbReference>
<comment type="similarity">
    <text evidence="2">Belongs to the glycosyltransferase 41 family. O-GlcNAc transferase subfamily.</text>
</comment>
<comment type="pathway">
    <text evidence="1">Protein modification; protein glycosylation.</text>
</comment>
<evidence type="ECO:0000313" key="13">
    <source>
        <dbReference type="Proteomes" id="UP000651738"/>
    </source>
</evidence>
<feature type="domain" description="Glycosyltransferase 2-like" evidence="10">
    <location>
        <begin position="988"/>
        <end position="1155"/>
    </location>
</feature>
<dbReference type="RefSeq" id="WP_146803510.1">
    <property type="nucleotide sequence ID" value="NZ_BJUK01000029.1"/>
</dbReference>
<comment type="caution">
    <text evidence="12">The sequence shown here is derived from an EMBL/GenBank/DDBJ whole genome shotgun (WGS) entry which is preliminary data.</text>
</comment>
<evidence type="ECO:0000256" key="3">
    <source>
        <dbReference type="ARBA" id="ARBA00011970"/>
    </source>
</evidence>
<dbReference type="SMART" id="SM00028">
    <property type="entry name" value="TPR"/>
    <property type="match status" value="3"/>
</dbReference>
<dbReference type="Gene3D" id="1.25.40.10">
    <property type="entry name" value="Tetratricopeptide repeat domain"/>
    <property type="match status" value="1"/>
</dbReference>
<dbReference type="Pfam" id="PF13844">
    <property type="entry name" value="Glyco_transf_41"/>
    <property type="match status" value="2"/>
</dbReference>
<evidence type="ECO:0000259" key="11">
    <source>
        <dbReference type="Pfam" id="PF13844"/>
    </source>
</evidence>
<dbReference type="Pfam" id="PF13181">
    <property type="entry name" value="TPR_8"/>
    <property type="match status" value="1"/>
</dbReference>
<gene>
    <name evidence="12" type="ORF">I7V36_07150</name>
</gene>
<dbReference type="PROSITE" id="PS50005">
    <property type="entry name" value="TPR"/>
    <property type="match status" value="1"/>
</dbReference>
<dbReference type="PANTHER" id="PTHR44835:SF1">
    <property type="entry name" value="PROTEIN O-GLCNAC TRANSFERASE"/>
    <property type="match status" value="1"/>
</dbReference>
<dbReference type="GO" id="GO:0097363">
    <property type="term" value="F:protein O-acetylglucosaminyltransferase activity"/>
    <property type="evidence" value="ECO:0007669"/>
    <property type="project" value="UniProtKB-EC"/>
</dbReference>
<feature type="region of interest" description="Disordered" evidence="9">
    <location>
        <begin position="1"/>
        <end position="21"/>
    </location>
</feature>
<accession>A0ABD4KZK5</accession>
<evidence type="ECO:0000256" key="4">
    <source>
        <dbReference type="ARBA" id="ARBA00022676"/>
    </source>
</evidence>
<dbReference type="InterPro" id="IPR029044">
    <property type="entry name" value="Nucleotide-diphossugar_trans"/>
</dbReference>
<dbReference type="SUPFAM" id="SSF48452">
    <property type="entry name" value="TPR-like"/>
    <property type="match status" value="1"/>
</dbReference>
<dbReference type="CDD" id="cd00761">
    <property type="entry name" value="Glyco_tranf_GTA_type"/>
    <property type="match status" value="1"/>
</dbReference>
<evidence type="ECO:0000256" key="6">
    <source>
        <dbReference type="ARBA" id="ARBA00022737"/>
    </source>
</evidence>
<dbReference type="Proteomes" id="UP000651738">
    <property type="component" value="Unassembled WGS sequence"/>
</dbReference>
<evidence type="ECO:0000256" key="8">
    <source>
        <dbReference type="PROSITE-ProRule" id="PRU00339"/>
    </source>
</evidence>
<dbReference type="Gene3D" id="3.40.50.11380">
    <property type="match status" value="1"/>
</dbReference>
<dbReference type="InterPro" id="IPR019734">
    <property type="entry name" value="TPR_rpt"/>
</dbReference>
<evidence type="ECO:0000313" key="12">
    <source>
        <dbReference type="EMBL" id="MBH8579870.1"/>
    </source>
</evidence>
<protein>
    <recommendedName>
        <fullName evidence="3">protein O-GlcNAc transferase</fullName>
        <ecNumber evidence="3">2.4.1.255</ecNumber>
    </recommendedName>
</protein>
<dbReference type="SUPFAM" id="SSF53448">
    <property type="entry name" value="Nucleotide-diphospho-sugar transferases"/>
    <property type="match status" value="1"/>
</dbReference>
<keyword evidence="5" id="KW-0808">Transferase</keyword>
<dbReference type="InterPro" id="IPR029489">
    <property type="entry name" value="OGT/SEC/SPY_C"/>
</dbReference>